<dbReference type="SUPFAM" id="SSF54695">
    <property type="entry name" value="POZ domain"/>
    <property type="match status" value="1"/>
</dbReference>
<dbReference type="AlphaFoldDB" id="A0A9Q8PMN5"/>
<dbReference type="InterPro" id="IPR000210">
    <property type="entry name" value="BTB/POZ_dom"/>
</dbReference>
<dbReference type="Pfam" id="PF00651">
    <property type="entry name" value="BTB"/>
    <property type="match status" value="1"/>
</dbReference>
<dbReference type="GeneID" id="71994240"/>
<evidence type="ECO:0000313" key="3">
    <source>
        <dbReference type="Proteomes" id="UP000756132"/>
    </source>
</evidence>
<dbReference type="Proteomes" id="UP000756132">
    <property type="component" value="Chromosome 13"/>
</dbReference>
<sequence>MVTIHCGPEKKVFLAHKDTICATSEYFKAACTKQWVEGQTGVIELADGKPDTFQTYLHWTYTKEFDLTNMFANTRKRCCYGWRDMTALWTLADYLGNRELRNACIDIIYAQMKAQPARGIRASTVVEIFEYTPSGSGVQRLIADHVAFSAGKDKSIEPIEQQIAGLPTYVVGIMAKKYYDALTDKSALWPAGRCSYHDHEEGESKCEE</sequence>
<dbReference type="InterPro" id="IPR011333">
    <property type="entry name" value="SKP1/BTB/POZ_sf"/>
</dbReference>
<dbReference type="OrthoDB" id="3640545at2759"/>
<feature type="domain" description="BTB" evidence="1">
    <location>
        <begin position="1"/>
        <end position="69"/>
    </location>
</feature>
<dbReference type="RefSeq" id="XP_047769644.1">
    <property type="nucleotide sequence ID" value="XM_047913510.1"/>
</dbReference>
<protein>
    <recommendedName>
        <fullName evidence="1">BTB domain-containing protein</fullName>
    </recommendedName>
</protein>
<keyword evidence="3" id="KW-1185">Reference proteome</keyword>
<accession>A0A9Q8PMN5</accession>
<dbReference type="PROSITE" id="PS50097">
    <property type="entry name" value="BTB"/>
    <property type="match status" value="1"/>
</dbReference>
<dbReference type="PANTHER" id="PTHR47843:SF2">
    <property type="entry name" value="BTB DOMAIN-CONTAINING PROTEIN"/>
    <property type="match status" value="1"/>
</dbReference>
<dbReference type="Gene3D" id="3.30.710.10">
    <property type="entry name" value="Potassium Channel Kv1.1, Chain A"/>
    <property type="match status" value="1"/>
</dbReference>
<name>A0A9Q8PMN5_PASFU</name>
<dbReference type="CDD" id="cd18186">
    <property type="entry name" value="BTB_POZ_ZBTB_KLHL-like"/>
    <property type="match status" value="1"/>
</dbReference>
<dbReference type="PANTHER" id="PTHR47843">
    <property type="entry name" value="BTB DOMAIN-CONTAINING PROTEIN-RELATED"/>
    <property type="match status" value="1"/>
</dbReference>
<dbReference type="KEGG" id="ffu:CLAFUR5_14362"/>
<organism evidence="2 3">
    <name type="scientific">Passalora fulva</name>
    <name type="common">Tomato leaf mold</name>
    <name type="synonym">Cladosporium fulvum</name>
    <dbReference type="NCBI Taxonomy" id="5499"/>
    <lineage>
        <taxon>Eukaryota</taxon>
        <taxon>Fungi</taxon>
        <taxon>Dikarya</taxon>
        <taxon>Ascomycota</taxon>
        <taxon>Pezizomycotina</taxon>
        <taxon>Dothideomycetes</taxon>
        <taxon>Dothideomycetidae</taxon>
        <taxon>Mycosphaerellales</taxon>
        <taxon>Mycosphaerellaceae</taxon>
        <taxon>Fulvia</taxon>
    </lineage>
</organism>
<reference evidence="2" key="2">
    <citation type="journal article" date="2022" name="Microb. Genom.">
        <title>A chromosome-scale genome assembly of the tomato pathogen Cladosporium fulvum reveals a compartmentalized genome architecture and the presence of a dispensable chromosome.</title>
        <authorList>
            <person name="Zaccaron A.Z."/>
            <person name="Chen L.H."/>
            <person name="Samaras A."/>
            <person name="Stergiopoulos I."/>
        </authorList>
    </citation>
    <scope>NUCLEOTIDE SEQUENCE</scope>
    <source>
        <strain evidence="2">Race5_Kim</strain>
    </source>
</reference>
<gene>
    <name evidence="2" type="ORF">CLAFUR5_14362</name>
</gene>
<evidence type="ECO:0000313" key="2">
    <source>
        <dbReference type="EMBL" id="UJO25278.1"/>
    </source>
</evidence>
<proteinExistence type="predicted"/>
<dbReference type="EMBL" id="CP090175">
    <property type="protein sequence ID" value="UJO25278.1"/>
    <property type="molecule type" value="Genomic_DNA"/>
</dbReference>
<reference evidence="2" key="1">
    <citation type="submission" date="2021-12" db="EMBL/GenBank/DDBJ databases">
        <authorList>
            <person name="Zaccaron A."/>
            <person name="Stergiopoulos I."/>
        </authorList>
    </citation>
    <scope>NUCLEOTIDE SEQUENCE</scope>
    <source>
        <strain evidence="2">Race5_Kim</strain>
    </source>
</reference>
<evidence type="ECO:0000259" key="1">
    <source>
        <dbReference type="PROSITE" id="PS50097"/>
    </source>
</evidence>